<dbReference type="PROSITE" id="PS50181">
    <property type="entry name" value="FBOX"/>
    <property type="match status" value="1"/>
</dbReference>
<sequence length="211" mass="24192">MDRQEETHAADPDQPDEYDNQTVALTHLPDVCLVKILSYLDLPDRLNAACTSSTMHDMFNHPSLWYKAVILIFGRNKNENDKEKAIDLALRNKAMIEKFGHFFQDLTLVYYGHVKDPYPVVQDVLNAISKSCRLESFTLDVGAHLTVHEIKRMTNLGARIISDQFEPINNLISTLYRLRSFAVKSWPYYPGVQTFNLLTSLSSNTQIQNLE</sequence>
<proteinExistence type="predicted"/>
<dbReference type="InterPro" id="IPR001810">
    <property type="entry name" value="F-box_dom"/>
</dbReference>
<gene>
    <name evidence="1" type="ORF">OFUS_LOCUS16295</name>
</gene>
<dbReference type="Pfam" id="PF12937">
    <property type="entry name" value="F-box-like"/>
    <property type="match status" value="1"/>
</dbReference>
<comment type="caution">
    <text evidence="1">The sequence shown here is derived from an EMBL/GenBank/DDBJ whole genome shotgun (WGS) entry which is preliminary data.</text>
</comment>
<reference evidence="1" key="1">
    <citation type="submission" date="2022-03" db="EMBL/GenBank/DDBJ databases">
        <authorList>
            <person name="Martin C."/>
        </authorList>
    </citation>
    <scope>NUCLEOTIDE SEQUENCE</scope>
</reference>
<dbReference type="AlphaFoldDB" id="A0A8J1U400"/>
<dbReference type="Proteomes" id="UP000749559">
    <property type="component" value="Unassembled WGS sequence"/>
</dbReference>
<accession>A0A8J1U400</accession>
<dbReference type="InterPro" id="IPR036047">
    <property type="entry name" value="F-box-like_dom_sf"/>
</dbReference>
<organism evidence="1 2">
    <name type="scientific">Owenia fusiformis</name>
    <name type="common">Polychaete worm</name>
    <dbReference type="NCBI Taxonomy" id="6347"/>
    <lineage>
        <taxon>Eukaryota</taxon>
        <taxon>Metazoa</taxon>
        <taxon>Spiralia</taxon>
        <taxon>Lophotrochozoa</taxon>
        <taxon>Annelida</taxon>
        <taxon>Polychaeta</taxon>
        <taxon>Sedentaria</taxon>
        <taxon>Canalipalpata</taxon>
        <taxon>Sabellida</taxon>
        <taxon>Oweniida</taxon>
        <taxon>Oweniidae</taxon>
        <taxon>Owenia</taxon>
    </lineage>
</organism>
<dbReference type="SUPFAM" id="SSF81383">
    <property type="entry name" value="F-box domain"/>
    <property type="match status" value="1"/>
</dbReference>
<dbReference type="Gene3D" id="1.20.1280.50">
    <property type="match status" value="1"/>
</dbReference>
<dbReference type="SMART" id="SM00256">
    <property type="entry name" value="FBOX"/>
    <property type="match status" value="1"/>
</dbReference>
<keyword evidence="2" id="KW-1185">Reference proteome</keyword>
<protein>
    <submittedName>
        <fullName evidence="1">Uncharacterized protein</fullName>
    </submittedName>
</protein>
<evidence type="ECO:0000313" key="2">
    <source>
        <dbReference type="Proteomes" id="UP000749559"/>
    </source>
</evidence>
<dbReference type="OrthoDB" id="9974792at2759"/>
<dbReference type="EMBL" id="CAIIXF020000008">
    <property type="protein sequence ID" value="CAH1791180.1"/>
    <property type="molecule type" value="Genomic_DNA"/>
</dbReference>
<feature type="non-terminal residue" evidence="1">
    <location>
        <position position="211"/>
    </location>
</feature>
<name>A0A8J1U400_OWEFU</name>
<evidence type="ECO:0000313" key="1">
    <source>
        <dbReference type="EMBL" id="CAH1791180.1"/>
    </source>
</evidence>